<dbReference type="SUPFAM" id="SSF52540">
    <property type="entry name" value="P-loop containing nucleoside triphosphate hydrolases"/>
    <property type="match status" value="2"/>
</dbReference>
<dbReference type="SMART" id="SM00487">
    <property type="entry name" value="DEXDc"/>
    <property type="match status" value="1"/>
</dbReference>
<sequence>MNTVTTLVLDGELLADGQFLITGKDTQGAVVDPEELAGTLFAWDESSYYGTFLDKNEHGVLLSPAKALSFFVSPQWLLHRTYSSSTPFEQFAHVAGIIRDTLAKGSIAPDFSSWKKGQIGWRAQHTPDDFPEYGHRWLSLVVEESLQGTGEIGRKWEQLLTQYPALYVMGAELSPHLQEQEWLQSIGWLPDTTPFRTCLQIVEAEEHTNDWQLQVYLQNREEPDQLFLIEPHQLTADGVATARIPADWREHWNRFLTDLAKCKEILPWQKDTQENQIRFLTRLTNEQAWIFLTSSSLQLVQAGIHVFLPAWWEQVRRVKPKLKAKITSSVGASRQSFLGVSQLMDFEWKLALGPVELSEEEFEELIKQKQRLLKIRGHWVQLTPDLFLQLQEALKKNKAKNGMTLRDVMRMHLAPTVEVEELPDDEFDFDTTLSVEVQLNQHLRELLNQLQETKRIPIMEQPPTFHGTLRNYQLEGSSWLFFLRRFGLGACLADDMGLGKTVQFITYLLHVKQHGPASTPSLLICPTSVIGNWQKELKRFAPSLHVMIHYGNDRQKKEAFLPAIKGADLVITSYALSHLDEQELGMVTWDTICLDEAQNIKNAYTKQASAVRDLKAWHRIALTGTPIENRLSELWSIFDFLNPGYLGSLGEFTQRFVHPIERDQDQQLINQVQRLIQPFLLRRVKTDPNIQLDLPDKNESKEYVPLTTEQGALYETAIQDMFDRMERASPMERRGLILTTLTRLKQLCDHPALILNEISTTDEASRSHKLERLLELVEDIRQKKERCLIFTQYIEMGNLLQRVLTREGYGPVYFLNGATKKEKRDEMIARFQDPTLPDNERGAIFILSLRAGGTGLNLTEANHVIHVDRWWNPAVENQATDRAHRIGQQRNVHVYKFISLGTIEERIDEMMERKLSLSQQIVGTGESWITELSTEELRDLFTLRHDWLDTKG</sequence>
<dbReference type="FunFam" id="3.40.50.300:FF:000533">
    <property type="entry name" value="Helicase, Snf2 family"/>
    <property type="match status" value="1"/>
</dbReference>
<proteinExistence type="predicted"/>
<feature type="domain" description="Helicase ATP-binding" evidence="2">
    <location>
        <begin position="481"/>
        <end position="644"/>
    </location>
</feature>
<dbReference type="CDD" id="cd18012">
    <property type="entry name" value="DEXQc_arch_SWI2_SNF2"/>
    <property type="match status" value="1"/>
</dbReference>
<organism evidence="4 5">
    <name type="scientific">Brevibacillus formosus</name>
    <dbReference type="NCBI Taxonomy" id="54913"/>
    <lineage>
        <taxon>Bacteria</taxon>
        <taxon>Bacillati</taxon>
        <taxon>Bacillota</taxon>
        <taxon>Bacilli</taxon>
        <taxon>Bacillales</taxon>
        <taxon>Paenibacillaceae</taxon>
        <taxon>Brevibacillus</taxon>
    </lineage>
</organism>
<dbReference type="RefSeq" id="WP_088907371.1">
    <property type="nucleotide sequence ID" value="NZ_CP018145.1"/>
</dbReference>
<dbReference type="GO" id="GO:0005524">
    <property type="term" value="F:ATP binding"/>
    <property type="evidence" value="ECO:0007669"/>
    <property type="project" value="InterPro"/>
</dbReference>
<keyword evidence="4" id="KW-0547">Nucleotide-binding</keyword>
<evidence type="ECO:0000313" key="5">
    <source>
        <dbReference type="Proteomes" id="UP000197781"/>
    </source>
</evidence>
<dbReference type="SMART" id="SM00490">
    <property type="entry name" value="HELICc"/>
    <property type="match status" value="1"/>
</dbReference>
<evidence type="ECO:0000259" key="3">
    <source>
        <dbReference type="PROSITE" id="PS51194"/>
    </source>
</evidence>
<dbReference type="PANTHER" id="PTHR10799">
    <property type="entry name" value="SNF2/RAD54 HELICASE FAMILY"/>
    <property type="match status" value="1"/>
</dbReference>
<dbReference type="Gene3D" id="3.40.50.300">
    <property type="entry name" value="P-loop containing nucleotide triphosphate hydrolases"/>
    <property type="match status" value="1"/>
</dbReference>
<keyword evidence="4" id="KW-0347">Helicase</keyword>
<dbReference type="InterPro" id="IPR014001">
    <property type="entry name" value="Helicase_ATP-bd"/>
</dbReference>
<dbReference type="InterPro" id="IPR001650">
    <property type="entry name" value="Helicase_C-like"/>
</dbReference>
<keyword evidence="1" id="KW-0378">Hydrolase</keyword>
<evidence type="ECO:0000313" key="4">
    <source>
        <dbReference type="EMBL" id="ASJ53575.1"/>
    </source>
</evidence>
<dbReference type="CDD" id="cd18793">
    <property type="entry name" value="SF2_C_SNF"/>
    <property type="match status" value="1"/>
</dbReference>
<dbReference type="Proteomes" id="UP000197781">
    <property type="component" value="Chromosome"/>
</dbReference>
<dbReference type="InterPro" id="IPR000330">
    <property type="entry name" value="SNF2_N"/>
</dbReference>
<dbReference type="PROSITE" id="PS51194">
    <property type="entry name" value="HELICASE_CTER"/>
    <property type="match status" value="1"/>
</dbReference>
<feature type="domain" description="Helicase C-terminal" evidence="3">
    <location>
        <begin position="769"/>
        <end position="929"/>
    </location>
</feature>
<dbReference type="Pfam" id="PF12419">
    <property type="entry name" value="DUF3670"/>
    <property type="match status" value="1"/>
</dbReference>
<dbReference type="InterPro" id="IPR027417">
    <property type="entry name" value="P-loop_NTPase"/>
</dbReference>
<gene>
    <name evidence="4" type="ORF">BP422_08400</name>
</gene>
<dbReference type="AlphaFoldDB" id="A0A220MF60"/>
<dbReference type="InterPro" id="IPR022138">
    <property type="entry name" value="DUF3670"/>
</dbReference>
<dbReference type="EMBL" id="CP018145">
    <property type="protein sequence ID" value="ASJ53575.1"/>
    <property type="molecule type" value="Genomic_DNA"/>
</dbReference>
<evidence type="ECO:0000256" key="1">
    <source>
        <dbReference type="ARBA" id="ARBA00022801"/>
    </source>
</evidence>
<dbReference type="Gene3D" id="3.40.50.10810">
    <property type="entry name" value="Tandem AAA-ATPase domain"/>
    <property type="match status" value="1"/>
</dbReference>
<name>A0A220MF60_9BACL</name>
<protein>
    <submittedName>
        <fullName evidence="4">ATP-dependent helicase</fullName>
    </submittedName>
</protein>
<dbReference type="InterPro" id="IPR049730">
    <property type="entry name" value="SNF2/RAD54-like_C"/>
</dbReference>
<dbReference type="InterPro" id="IPR038718">
    <property type="entry name" value="SNF2-like_sf"/>
</dbReference>
<evidence type="ECO:0000259" key="2">
    <source>
        <dbReference type="PROSITE" id="PS51192"/>
    </source>
</evidence>
<dbReference type="Pfam" id="PF00271">
    <property type="entry name" value="Helicase_C"/>
    <property type="match status" value="1"/>
</dbReference>
<dbReference type="GO" id="GO:0016787">
    <property type="term" value="F:hydrolase activity"/>
    <property type="evidence" value="ECO:0007669"/>
    <property type="project" value="UniProtKB-KW"/>
</dbReference>
<dbReference type="KEGG" id="bfm:BP422_08400"/>
<accession>A0A220MF60</accession>
<dbReference type="PROSITE" id="PS51192">
    <property type="entry name" value="HELICASE_ATP_BIND_1"/>
    <property type="match status" value="1"/>
</dbReference>
<dbReference type="Pfam" id="PF00176">
    <property type="entry name" value="SNF2-rel_dom"/>
    <property type="match status" value="1"/>
</dbReference>
<dbReference type="GO" id="GO:0004386">
    <property type="term" value="F:helicase activity"/>
    <property type="evidence" value="ECO:0007669"/>
    <property type="project" value="UniProtKB-KW"/>
</dbReference>
<reference evidence="4 5" key="1">
    <citation type="submission" date="2016-11" db="EMBL/GenBank/DDBJ databases">
        <authorList>
            <person name="Jaros S."/>
            <person name="Januszkiewicz K."/>
            <person name="Wedrychowicz H."/>
        </authorList>
    </citation>
    <scope>NUCLEOTIDE SEQUENCE [LARGE SCALE GENOMIC DNA]</scope>
    <source>
        <strain evidence="4 5">NF2</strain>
    </source>
</reference>
<keyword evidence="4" id="KW-0067">ATP-binding</keyword>